<feature type="transmembrane region" description="Helical" evidence="1">
    <location>
        <begin position="21"/>
        <end position="42"/>
    </location>
</feature>
<keyword evidence="1" id="KW-0472">Membrane</keyword>
<reference evidence="3" key="1">
    <citation type="submission" date="2016-10" db="EMBL/GenBank/DDBJ databases">
        <authorList>
            <person name="Varghese N."/>
            <person name="Submissions S."/>
        </authorList>
    </citation>
    <scope>NUCLEOTIDE SEQUENCE [LARGE SCALE GENOMIC DNA]</scope>
    <source>
        <strain evidence="3">CGMCC 1.11014</strain>
    </source>
</reference>
<gene>
    <name evidence="2" type="ORF">SAMN05216552_1006135</name>
</gene>
<protein>
    <submittedName>
        <fullName evidence="2">Type IV pilus assembly protein PilV</fullName>
    </submittedName>
</protein>
<evidence type="ECO:0000313" key="3">
    <source>
        <dbReference type="Proteomes" id="UP000199391"/>
    </source>
</evidence>
<dbReference type="OrthoDB" id="8778009at2"/>
<sequence length="148" mass="15563">MNTPPRIPCRPPAPRRQRGVALLEAIIAIVILGIGLMGTVGMQARAYSALSDAGARAEATIAGERLLGMMSNDTANLASYAVAENGTPTAQLSPWLAETRVAIPNAIVSVVVTPQVGRSRVDISMRWTRKAGGAENRHVLTSYVADAS</sequence>
<keyword evidence="3" id="KW-1185">Reference proteome</keyword>
<name>A0A1I7HSD1_9BURK</name>
<keyword evidence="1" id="KW-0812">Transmembrane</keyword>
<proteinExistence type="predicted"/>
<dbReference type="Proteomes" id="UP000199391">
    <property type="component" value="Unassembled WGS sequence"/>
</dbReference>
<dbReference type="Pfam" id="PF07963">
    <property type="entry name" value="N_methyl"/>
    <property type="match status" value="1"/>
</dbReference>
<accession>A0A1I7HSD1</accession>
<keyword evidence="1" id="KW-1133">Transmembrane helix</keyword>
<evidence type="ECO:0000313" key="2">
    <source>
        <dbReference type="EMBL" id="SFU63356.1"/>
    </source>
</evidence>
<dbReference type="InterPro" id="IPR012902">
    <property type="entry name" value="N_methyl_site"/>
</dbReference>
<evidence type="ECO:0000256" key="1">
    <source>
        <dbReference type="SAM" id="Phobius"/>
    </source>
</evidence>
<dbReference type="AlphaFoldDB" id="A0A1I7HSD1"/>
<dbReference type="STRING" id="1035707.SAMN05216552_1006135"/>
<organism evidence="2 3">
    <name type="scientific">Pseudoduganella namucuonensis</name>
    <dbReference type="NCBI Taxonomy" id="1035707"/>
    <lineage>
        <taxon>Bacteria</taxon>
        <taxon>Pseudomonadati</taxon>
        <taxon>Pseudomonadota</taxon>
        <taxon>Betaproteobacteria</taxon>
        <taxon>Burkholderiales</taxon>
        <taxon>Oxalobacteraceae</taxon>
        <taxon>Telluria group</taxon>
        <taxon>Pseudoduganella</taxon>
    </lineage>
</organism>
<dbReference type="EMBL" id="FPBO01000006">
    <property type="protein sequence ID" value="SFU63356.1"/>
    <property type="molecule type" value="Genomic_DNA"/>
</dbReference>